<evidence type="ECO:0000256" key="6">
    <source>
        <dbReference type="ARBA" id="ARBA00022692"/>
    </source>
</evidence>
<feature type="transmembrane region" description="Helical" evidence="9">
    <location>
        <begin position="33"/>
        <end position="51"/>
    </location>
</feature>
<dbReference type="PANTHER" id="PTHR30386:SF27">
    <property type="entry name" value="MEMBRANE FUSION PROTEIN (MFP) FAMILY PROTEIN"/>
    <property type="match status" value="1"/>
</dbReference>
<feature type="compositionally biased region" description="Basic and acidic residues" evidence="11">
    <location>
        <begin position="383"/>
        <end position="393"/>
    </location>
</feature>
<evidence type="ECO:0000256" key="3">
    <source>
        <dbReference type="ARBA" id="ARBA00022448"/>
    </source>
</evidence>
<dbReference type="Gene3D" id="2.40.30.170">
    <property type="match status" value="1"/>
</dbReference>
<evidence type="ECO:0000256" key="8">
    <source>
        <dbReference type="ARBA" id="ARBA00023136"/>
    </source>
</evidence>
<dbReference type="InterPro" id="IPR058982">
    <property type="entry name" value="Beta-barrel_AprE"/>
</dbReference>
<evidence type="ECO:0000313" key="15">
    <source>
        <dbReference type="Proteomes" id="UP001595904"/>
    </source>
</evidence>
<dbReference type="Pfam" id="PF25994">
    <property type="entry name" value="HH_AprE"/>
    <property type="match status" value="1"/>
</dbReference>
<keyword evidence="4 9" id="KW-1003">Cell membrane</keyword>
<protein>
    <recommendedName>
        <fullName evidence="9">Membrane fusion protein (MFP) family protein</fullName>
    </recommendedName>
</protein>
<dbReference type="Proteomes" id="UP001595904">
    <property type="component" value="Unassembled WGS sequence"/>
</dbReference>
<keyword evidence="6 9" id="KW-0812">Transmembrane</keyword>
<dbReference type="PROSITE" id="PS00543">
    <property type="entry name" value="HLYD_FAMILY"/>
    <property type="match status" value="1"/>
</dbReference>
<dbReference type="InterPro" id="IPR010129">
    <property type="entry name" value="T1SS_HlyD"/>
</dbReference>
<keyword evidence="5 9" id="KW-0997">Cell inner membrane</keyword>
<evidence type="ECO:0000256" key="1">
    <source>
        <dbReference type="ARBA" id="ARBA00004377"/>
    </source>
</evidence>
<name>A0ABV8T644_9GAMM</name>
<feature type="coiled-coil region" evidence="10">
    <location>
        <begin position="217"/>
        <end position="287"/>
    </location>
</feature>
<dbReference type="SUPFAM" id="SSF111369">
    <property type="entry name" value="HlyD-like secretion proteins"/>
    <property type="match status" value="1"/>
</dbReference>
<evidence type="ECO:0000313" key="14">
    <source>
        <dbReference type="EMBL" id="MFC4314219.1"/>
    </source>
</evidence>
<evidence type="ECO:0000256" key="11">
    <source>
        <dbReference type="SAM" id="MobiDB-lite"/>
    </source>
</evidence>
<keyword evidence="3 9" id="KW-0813">Transport</keyword>
<evidence type="ECO:0000256" key="4">
    <source>
        <dbReference type="ARBA" id="ARBA00022475"/>
    </source>
</evidence>
<evidence type="ECO:0000256" key="2">
    <source>
        <dbReference type="ARBA" id="ARBA00009477"/>
    </source>
</evidence>
<evidence type="ECO:0000256" key="7">
    <source>
        <dbReference type="ARBA" id="ARBA00022989"/>
    </source>
</evidence>
<keyword evidence="8 9" id="KW-0472">Membrane</keyword>
<proteinExistence type="inferred from homology"/>
<evidence type="ECO:0000259" key="12">
    <source>
        <dbReference type="Pfam" id="PF25994"/>
    </source>
</evidence>
<keyword evidence="7 9" id="KW-1133">Transmembrane helix</keyword>
<dbReference type="InterPro" id="IPR058781">
    <property type="entry name" value="HH_AprE-like"/>
</dbReference>
<comment type="similarity">
    <text evidence="2 9">Belongs to the membrane fusion protein (MFP) (TC 8.A.1) family.</text>
</comment>
<dbReference type="RefSeq" id="WP_380605222.1">
    <property type="nucleotide sequence ID" value="NZ_JBHSDU010000015.1"/>
</dbReference>
<feature type="domain" description="AprE-like beta-barrel" evidence="13">
    <location>
        <begin position="329"/>
        <end position="430"/>
    </location>
</feature>
<accession>A0ABV8T644</accession>
<feature type="domain" description="AprE-like long alpha-helical hairpin" evidence="12">
    <location>
        <begin position="107"/>
        <end position="285"/>
    </location>
</feature>
<dbReference type="PRINTS" id="PR01490">
    <property type="entry name" value="RTXTOXIND"/>
</dbReference>
<feature type="region of interest" description="Disordered" evidence="11">
    <location>
        <begin position="374"/>
        <end position="394"/>
    </location>
</feature>
<dbReference type="InterPro" id="IPR050739">
    <property type="entry name" value="MFP"/>
</dbReference>
<dbReference type="PANTHER" id="PTHR30386">
    <property type="entry name" value="MEMBRANE FUSION SUBUNIT OF EMRAB-TOLC MULTIDRUG EFFLUX PUMP"/>
    <property type="match status" value="1"/>
</dbReference>
<keyword evidence="15" id="KW-1185">Reference proteome</keyword>
<organism evidence="14 15">
    <name type="scientific">Steroidobacter flavus</name>
    <dbReference type="NCBI Taxonomy" id="1842136"/>
    <lineage>
        <taxon>Bacteria</taxon>
        <taxon>Pseudomonadati</taxon>
        <taxon>Pseudomonadota</taxon>
        <taxon>Gammaproteobacteria</taxon>
        <taxon>Steroidobacterales</taxon>
        <taxon>Steroidobacteraceae</taxon>
        <taxon>Steroidobacter</taxon>
    </lineage>
</organism>
<dbReference type="EMBL" id="JBHSDU010000015">
    <property type="protein sequence ID" value="MFC4314219.1"/>
    <property type="molecule type" value="Genomic_DNA"/>
</dbReference>
<gene>
    <name evidence="14" type="ORF">ACFPN2_34455</name>
</gene>
<evidence type="ECO:0000256" key="5">
    <source>
        <dbReference type="ARBA" id="ARBA00022519"/>
    </source>
</evidence>
<evidence type="ECO:0000256" key="9">
    <source>
        <dbReference type="RuleBase" id="RU365093"/>
    </source>
</evidence>
<reference evidence="15" key="1">
    <citation type="journal article" date="2019" name="Int. J. Syst. Evol. Microbiol.">
        <title>The Global Catalogue of Microorganisms (GCM) 10K type strain sequencing project: providing services to taxonomists for standard genome sequencing and annotation.</title>
        <authorList>
            <consortium name="The Broad Institute Genomics Platform"/>
            <consortium name="The Broad Institute Genome Sequencing Center for Infectious Disease"/>
            <person name="Wu L."/>
            <person name="Ma J."/>
        </authorList>
    </citation>
    <scope>NUCLEOTIDE SEQUENCE [LARGE SCALE GENOMIC DNA]</scope>
    <source>
        <strain evidence="15">CGMCC 1.10759</strain>
    </source>
</reference>
<sequence>MKLDFLEPQTAALDFAPAILAIQQRPPSPMPRMVLWTLLILLGILLLWSLLGKLDIVASAEGKLVPQTYVKIVQPADAGIVREILVTEGDRVRAGQVLLRLDTTLSEADTAIVAKEVELRSLQLRRIEAEMSDQKMSRRPEDSAELFRQVDAQARARRQAYEDMLQTEEAVLEQAKEDLHGAQAQVVKLEKLLPIYREEEESLARLAQQGLVPKFQLAEKQRQRIETEQNLLSQQRTVASLQSHIAESQGRIARVTSEYRQQLFSERVESQTQLQKAQHELLKQEHRGRLSELRAPQDGIIKDVATYTVGAVVNAGTVLMSLVPIDEELVAEVMIRNDDVGFVREGQRVKVKLAAYPFQDYGMIEGTVKKISADASETNNPQDPRRDSEDRDAPVSPYKALVTLDEQALGAGVSKLPLAPGMQVVADIRKGERTVMQYLLSPVQKTLAEAARER</sequence>
<keyword evidence="10" id="KW-0175">Coiled coil</keyword>
<dbReference type="NCBIfam" id="TIGR01843">
    <property type="entry name" value="type_I_hlyD"/>
    <property type="match status" value="1"/>
</dbReference>
<evidence type="ECO:0000259" key="13">
    <source>
        <dbReference type="Pfam" id="PF26002"/>
    </source>
</evidence>
<dbReference type="Pfam" id="PF26002">
    <property type="entry name" value="Beta-barrel_AprE"/>
    <property type="match status" value="1"/>
</dbReference>
<comment type="subcellular location">
    <subcellularLocation>
        <location evidence="1 9">Cell inner membrane</location>
        <topology evidence="1 9">Single-pass membrane protein</topology>
    </subcellularLocation>
</comment>
<dbReference type="Gene3D" id="2.40.50.100">
    <property type="match status" value="1"/>
</dbReference>
<dbReference type="InterPro" id="IPR006144">
    <property type="entry name" value="Secretion_HlyD_CS"/>
</dbReference>
<evidence type="ECO:0000256" key="10">
    <source>
        <dbReference type="SAM" id="Coils"/>
    </source>
</evidence>
<feature type="coiled-coil region" evidence="10">
    <location>
        <begin position="158"/>
        <end position="192"/>
    </location>
</feature>
<comment type="caution">
    <text evidence="14">The sequence shown here is derived from an EMBL/GenBank/DDBJ whole genome shotgun (WGS) entry which is preliminary data.</text>
</comment>